<dbReference type="RefSeq" id="WP_054785462.1">
    <property type="nucleotide sequence ID" value="NZ_FPBD01000011.1"/>
</dbReference>
<evidence type="ECO:0000256" key="1">
    <source>
        <dbReference type="ARBA" id="ARBA00006611"/>
    </source>
</evidence>
<accession>A0A1I7DVD4</accession>
<dbReference type="GO" id="GO:0016887">
    <property type="term" value="F:ATP hydrolysis activity"/>
    <property type="evidence" value="ECO:0007669"/>
    <property type="project" value="InterPro"/>
</dbReference>
<dbReference type="InterPro" id="IPR027417">
    <property type="entry name" value="P-loop_NTPase"/>
</dbReference>
<evidence type="ECO:0000313" key="4">
    <source>
        <dbReference type="Proteomes" id="UP000183371"/>
    </source>
</evidence>
<dbReference type="InterPro" id="IPR001482">
    <property type="entry name" value="T2SS/T4SS_dom"/>
</dbReference>
<comment type="similarity">
    <text evidence="1">Belongs to the GSP E family.</text>
</comment>
<sequence length="312" mass="35713">MSDALIMKLMEPLAEFYSDPNVVELRQMRPGQLILEHRKSDLQQIETPNIGFNQIRRMCQALANYNGLKFSEDTNPKLSVSLPERHRFECLIGPSTLTGLSMAVRCKHPYEVKFEDLGLRQKIIDYIGEAMHKRWNIAISGSTNTGKTTFLNKLLGLLPVQERVVSCEDTPELEVERFWNGSALFASREASQGAGLQTWPQLFDHKMRISPDRIIFSEISVQNAFSALNALNTGAKGWMCTIHADRAEMVVERFQNNIDMSGMNLTKPISEYFDTLVDVIFHITRFDRGVRHITDIYEVKNNRYILKNGKLQ</sequence>
<dbReference type="Proteomes" id="UP000183371">
    <property type="component" value="Unassembled WGS sequence"/>
</dbReference>
<organism evidence="3 4">
    <name type="scientific">Pseudovibrio denitrificans</name>
    <dbReference type="NCBI Taxonomy" id="258256"/>
    <lineage>
        <taxon>Bacteria</taxon>
        <taxon>Pseudomonadati</taxon>
        <taxon>Pseudomonadota</taxon>
        <taxon>Alphaproteobacteria</taxon>
        <taxon>Hyphomicrobiales</taxon>
        <taxon>Stappiaceae</taxon>
        <taxon>Pseudovibrio</taxon>
    </lineage>
</organism>
<protein>
    <submittedName>
        <fullName evidence="3">Pilus assembly protein CpaF</fullName>
    </submittedName>
</protein>
<feature type="domain" description="Bacterial type II secretion system protein E" evidence="2">
    <location>
        <begin position="94"/>
        <end position="256"/>
    </location>
</feature>
<evidence type="ECO:0000313" key="3">
    <source>
        <dbReference type="EMBL" id="SFU15647.1"/>
    </source>
</evidence>
<name>A0A1I7DVD4_9HYPH</name>
<dbReference type="EMBL" id="FPBD01000011">
    <property type="protein sequence ID" value="SFU15647.1"/>
    <property type="molecule type" value="Genomic_DNA"/>
</dbReference>
<dbReference type="InterPro" id="IPR050921">
    <property type="entry name" value="T4SS_GSP_E_ATPase"/>
</dbReference>
<proteinExistence type="inferred from homology"/>
<dbReference type="AlphaFoldDB" id="A0A1I7DVD4"/>
<dbReference type="Gene3D" id="3.40.50.300">
    <property type="entry name" value="P-loop containing nucleotide triphosphate hydrolases"/>
    <property type="match status" value="1"/>
</dbReference>
<dbReference type="SUPFAM" id="SSF52540">
    <property type="entry name" value="P-loop containing nucleoside triphosphate hydrolases"/>
    <property type="match status" value="1"/>
</dbReference>
<gene>
    <name evidence="3" type="ORF">SAMN05444141_11171</name>
</gene>
<dbReference type="PANTHER" id="PTHR30486">
    <property type="entry name" value="TWITCHING MOTILITY PROTEIN PILT"/>
    <property type="match status" value="1"/>
</dbReference>
<dbReference type="PANTHER" id="PTHR30486:SF6">
    <property type="entry name" value="TYPE IV PILUS RETRACTATION ATPASE PILT"/>
    <property type="match status" value="1"/>
</dbReference>
<dbReference type="Gene3D" id="3.30.450.90">
    <property type="match status" value="1"/>
</dbReference>
<dbReference type="Pfam" id="PF00437">
    <property type="entry name" value="T2SSE"/>
    <property type="match status" value="1"/>
</dbReference>
<keyword evidence="4" id="KW-1185">Reference proteome</keyword>
<dbReference type="CDD" id="cd01130">
    <property type="entry name" value="VirB11-like_ATPase"/>
    <property type="match status" value="1"/>
</dbReference>
<evidence type="ECO:0000259" key="2">
    <source>
        <dbReference type="Pfam" id="PF00437"/>
    </source>
</evidence>
<reference evidence="4" key="1">
    <citation type="submission" date="2016-10" db="EMBL/GenBank/DDBJ databases">
        <authorList>
            <person name="Varghese N."/>
            <person name="Submissions S."/>
        </authorList>
    </citation>
    <scope>NUCLEOTIDE SEQUENCE [LARGE SCALE GENOMIC DNA]</scope>
    <source>
        <strain evidence="4">DSM 17465</strain>
    </source>
</reference>